<evidence type="ECO:0000256" key="8">
    <source>
        <dbReference type="SAM" id="MobiDB-lite"/>
    </source>
</evidence>
<evidence type="ECO:0000256" key="9">
    <source>
        <dbReference type="SAM" id="Phobius"/>
    </source>
</evidence>
<dbReference type="KEGG" id="rkr:I6G21_03550"/>
<gene>
    <name evidence="10" type="ORF">I6G21_03550</name>
</gene>
<feature type="compositionally biased region" description="Basic and acidic residues" evidence="8">
    <location>
        <begin position="358"/>
        <end position="372"/>
    </location>
</feature>
<feature type="transmembrane region" description="Helical" evidence="9">
    <location>
        <begin position="6"/>
        <end position="28"/>
    </location>
</feature>
<feature type="transmembrane region" description="Helical" evidence="9">
    <location>
        <begin position="88"/>
        <end position="108"/>
    </location>
</feature>
<reference evidence="10 11" key="1">
    <citation type="submission" date="2020-12" db="EMBL/GenBank/DDBJ databases">
        <title>FDA dAtabase for Regulatory Grade micrObial Sequences (FDA-ARGOS): Supporting development and validation of Infectious Disease Dx tests.</title>
        <authorList>
            <person name="Sproer C."/>
            <person name="Gronow S."/>
            <person name="Severitt S."/>
            <person name="Schroder I."/>
            <person name="Tallon L."/>
            <person name="Sadzewicz L."/>
            <person name="Zhao X."/>
            <person name="Boylan J."/>
            <person name="Ott S."/>
            <person name="Bowen H."/>
            <person name="Vavikolanu K."/>
            <person name="Mehta A."/>
            <person name="Aluvathingal J."/>
            <person name="Nadendla S."/>
            <person name="Lowell S."/>
            <person name="Myers T."/>
            <person name="Yan Y."/>
            <person name="Sichtig H."/>
        </authorList>
    </citation>
    <scope>NUCLEOTIDE SEQUENCE [LARGE SCALE GENOMIC DNA]</scope>
    <source>
        <strain evidence="10 11">FDAARGOS_864</strain>
    </source>
</reference>
<accession>A0A7T3F9K4</accession>
<protein>
    <submittedName>
        <fullName evidence="10">Aquaporin family protein</fullName>
    </submittedName>
</protein>
<dbReference type="CDD" id="cd00333">
    <property type="entry name" value="MIP"/>
    <property type="match status" value="1"/>
</dbReference>
<dbReference type="EMBL" id="CP065738">
    <property type="protein sequence ID" value="QPT54269.1"/>
    <property type="molecule type" value="Genomic_DNA"/>
</dbReference>
<evidence type="ECO:0000256" key="6">
    <source>
        <dbReference type="ARBA" id="ARBA00023136"/>
    </source>
</evidence>
<evidence type="ECO:0000256" key="3">
    <source>
        <dbReference type="ARBA" id="ARBA00022448"/>
    </source>
</evidence>
<dbReference type="GO" id="GO:0005886">
    <property type="term" value="C:plasma membrane"/>
    <property type="evidence" value="ECO:0007669"/>
    <property type="project" value="TreeGrafter"/>
</dbReference>
<dbReference type="PROSITE" id="PS00221">
    <property type="entry name" value="MIP"/>
    <property type="match status" value="1"/>
</dbReference>
<name>A0A7T3F9K4_9MICC</name>
<feature type="transmembrane region" description="Helical" evidence="9">
    <location>
        <begin position="40"/>
        <end position="58"/>
    </location>
</feature>
<evidence type="ECO:0000256" key="1">
    <source>
        <dbReference type="ARBA" id="ARBA00004141"/>
    </source>
</evidence>
<dbReference type="PANTHER" id="PTHR43829">
    <property type="entry name" value="AQUAPORIN OR AQUAGLYCEROPORIN RELATED"/>
    <property type="match status" value="1"/>
</dbReference>
<feature type="transmembrane region" description="Helical" evidence="9">
    <location>
        <begin position="141"/>
        <end position="158"/>
    </location>
</feature>
<dbReference type="PRINTS" id="PR00783">
    <property type="entry name" value="MINTRINSICP"/>
</dbReference>
<dbReference type="Proteomes" id="UP000594975">
    <property type="component" value="Chromosome"/>
</dbReference>
<dbReference type="GO" id="GO:0015254">
    <property type="term" value="F:glycerol channel activity"/>
    <property type="evidence" value="ECO:0007669"/>
    <property type="project" value="TreeGrafter"/>
</dbReference>
<evidence type="ECO:0000313" key="11">
    <source>
        <dbReference type="Proteomes" id="UP000594975"/>
    </source>
</evidence>
<evidence type="ECO:0000313" key="10">
    <source>
        <dbReference type="EMBL" id="QPT54269.1"/>
    </source>
</evidence>
<evidence type="ECO:0000256" key="4">
    <source>
        <dbReference type="ARBA" id="ARBA00022692"/>
    </source>
</evidence>
<organism evidence="10 11">
    <name type="scientific">Rothia kristinae</name>
    <dbReference type="NCBI Taxonomy" id="37923"/>
    <lineage>
        <taxon>Bacteria</taxon>
        <taxon>Bacillati</taxon>
        <taxon>Actinomycetota</taxon>
        <taxon>Actinomycetes</taxon>
        <taxon>Micrococcales</taxon>
        <taxon>Micrococcaceae</taxon>
        <taxon>Rothia</taxon>
    </lineage>
</organism>
<feature type="transmembrane region" description="Helical" evidence="9">
    <location>
        <begin position="178"/>
        <end position="199"/>
    </location>
</feature>
<evidence type="ECO:0000256" key="2">
    <source>
        <dbReference type="ARBA" id="ARBA00006175"/>
    </source>
</evidence>
<dbReference type="PANTHER" id="PTHR43829:SF9">
    <property type="entry name" value="AQUAPORIN-9"/>
    <property type="match status" value="1"/>
</dbReference>
<comment type="similarity">
    <text evidence="2 7">Belongs to the MIP/aquaporin (TC 1.A.8) family.</text>
</comment>
<dbReference type="InterPro" id="IPR000425">
    <property type="entry name" value="MIP"/>
</dbReference>
<keyword evidence="4 7" id="KW-0812">Transmembrane</keyword>
<feature type="region of interest" description="Disordered" evidence="8">
    <location>
        <begin position="318"/>
        <end position="372"/>
    </location>
</feature>
<feature type="compositionally biased region" description="Basic and acidic residues" evidence="8">
    <location>
        <begin position="333"/>
        <end position="346"/>
    </location>
</feature>
<dbReference type="InterPro" id="IPR023271">
    <property type="entry name" value="Aquaporin-like"/>
</dbReference>
<feature type="transmembrane region" description="Helical" evidence="9">
    <location>
        <begin position="255"/>
        <end position="274"/>
    </location>
</feature>
<feature type="transmembrane region" description="Helical" evidence="9">
    <location>
        <begin position="225"/>
        <end position="249"/>
    </location>
</feature>
<dbReference type="NCBIfam" id="TIGR00861">
    <property type="entry name" value="MIP"/>
    <property type="match status" value="1"/>
</dbReference>
<dbReference type="AlphaFoldDB" id="A0A7T3F9K4"/>
<dbReference type="RefSeq" id="WP_081046213.1">
    <property type="nucleotide sequence ID" value="NZ_CP065738.1"/>
</dbReference>
<sequence>MYEINPYAAEFLGTMIMCIIGCGAIATVELRRSKGHGDNFFTIAFGWGFAVAFGVYASHHYSGGHLNPAVTLGLAAYGEFPWARVPGYMLAQLGGAMVGAGFVFLNYLPHWKATADPKIKLGVFATVPAIHNYFTNSLSEMIGTFMLVFSALYTGVNFTPGLEGSALTLNLNDVLKPLAYGFMVAVLVVGLGGQTGYALNPARDLGPRIMHAILPIHGKGSSRWYYAWVPVFACLSGGFMGGAFFSLYYRGQFTPWLWISMACAVAVLLFGMWANTHMPRSASAEVVPEGETTVATAAAGAATYIPTGAIPRVVVQQAGDDAGDASPEEGSDPADRRRAVTDREGLRPGPAGGTRGVRSGDPHRPDGRGPLD</sequence>
<evidence type="ECO:0000256" key="7">
    <source>
        <dbReference type="RuleBase" id="RU000477"/>
    </source>
</evidence>
<feature type="compositionally biased region" description="Acidic residues" evidence="8">
    <location>
        <begin position="321"/>
        <end position="332"/>
    </location>
</feature>
<keyword evidence="3 7" id="KW-0813">Transport</keyword>
<keyword evidence="6 9" id="KW-0472">Membrane</keyword>
<dbReference type="InterPro" id="IPR050363">
    <property type="entry name" value="MIP/Aquaporin"/>
</dbReference>
<keyword evidence="5 9" id="KW-1133">Transmembrane helix</keyword>
<dbReference type="Gene3D" id="1.20.1080.10">
    <property type="entry name" value="Glycerol uptake facilitator protein"/>
    <property type="match status" value="1"/>
</dbReference>
<dbReference type="GeneID" id="61262438"/>
<dbReference type="SUPFAM" id="SSF81338">
    <property type="entry name" value="Aquaporin-like"/>
    <property type="match status" value="1"/>
</dbReference>
<proteinExistence type="inferred from homology"/>
<dbReference type="Pfam" id="PF00230">
    <property type="entry name" value="MIP"/>
    <property type="match status" value="1"/>
</dbReference>
<dbReference type="InterPro" id="IPR022357">
    <property type="entry name" value="MIP_CS"/>
</dbReference>
<comment type="subcellular location">
    <subcellularLocation>
        <location evidence="1">Membrane</location>
        <topology evidence="1">Multi-pass membrane protein</topology>
    </subcellularLocation>
</comment>
<evidence type="ECO:0000256" key="5">
    <source>
        <dbReference type="ARBA" id="ARBA00022989"/>
    </source>
</evidence>